<feature type="compositionally biased region" description="Polar residues" evidence="1">
    <location>
        <begin position="590"/>
        <end position="600"/>
    </location>
</feature>
<dbReference type="Gene3D" id="1.50.10.140">
    <property type="match status" value="1"/>
</dbReference>
<proteinExistence type="predicted"/>
<feature type="region of interest" description="Disordered" evidence="1">
    <location>
        <begin position="567"/>
        <end position="600"/>
    </location>
</feature>
<dbReference type="Pfam" id="PF11329">
    <property type="entry name" value="DUF3131"/>
    <property type="match status" value="1"/>
</dbReference>
<name>A0A418SCT6_9RHOB</name>
<geneLocation type="plasmid" evidence="3 4">
    <name>p202</name>
</geneLocation>
<accession>A0A418SCT6</accession>
<dbReference type="Proteomes" id="UP000283786">
    <property type="component" value="Plasmid p202"/>
</dbReference>
<evidence type="ECO:0000256" key="1">
    <source>
        <dbReference type="SAM" id="MobiDB-lite"/>
    </source>
</evidence>
<keyword evidence="3" id="KW-0614">Plasmid</keyword>
<organism evidence="3 4">
    <name type="scientific">Pseudooceanicola algae</name>
    <dbReference type="NCBI Taxonomy" id="1537215"/>
    <lineage>
        <taxon>Bacteria</taxon>
        <taxon>Pseudomonadati</taxon>
        <taxon>Pseudomonadota</taxon>
        <taxon>Alphaproteobacteria</taxon>
        <taxon>Rhodobacterales</taxon>
        <taxon>Paracoccaceae</taxon>
        <taxon>Pseudooceanicola</taxon>
    </lineage>
</organism>
<dbReference type="InterPro" id="IPR021478">
    <property type="entry name" value="DUF3131"/>
</dbReference>
<dbReference type="KEGG" id="palw:PSAL_035190"/>
<keyword evidence="4" id="KW-1185">Reference proteome</keyword>
<dbReference type="RefSeq" id="WP_231388709.1">
    <property type="nucleotide sequence ID" value="NZ_CP060437.1"/>
</dbReference>
<evidence type="ECO:0000313" key="3">
    <source>
        <dbReference type="EMBL" id="QPM92255.1"/>
    </source>
</evidence>
<dbReference type="EMBL" id="CP060437">
    <property type="protein sequence ID" value="QPM92255.1"/>
    <property type="molecule type" value="Genomic_DNA"/>
</dbReference>
<feature type="domain" description="DUF3131" evidence="2">
    <location>
        <begin position="122"/>
        <end position="500"/>
    </location>
</feature>
<sequence length="600" mass="67144">MSDKICNLSMYRVRSAMMKTMILKANSAGTVASGMLIGLLALPAALNAQDDNVEAAPQSVTIDNVTLNGAEYNSVTIWSESPLMIEFDETNRVRMGECNRGPKNISSAHFGRSAPLTDREYQMARTAWSYFDKYFQPDTGLVNAVGSYPSTTLWDTASYISALVAAYELCVIDKREFDTRATQLTNTLRNLDLYRGEAPNKVYNTKTGAKVNYANEPGEVGMSALDIGRMLVWLRILKERHPHLANSVDNIPMRWNFCNLVNEDGRMFGAFTQGDGETRYVQEGRLGYEEYAAKGFALWGFDVARALSPEPVNYTMIYDVKVPYDGRDPRIFKNQNYVLTEGYILDGLEMGWDLPTDRTNDGLTASHGWRAEFANRIYLVQQRRYEQTGIITARSEHQVNGKPYFVYDSIFADGYPWNTLDPTGEYQPDRAAIAAKAAIGLWALWDTDYTDLLFESVADLYEPDAGFYEGLYENGNGYIPLQTANNNGIILASLLYKVQGPILQQVSDNTQYWNTAYAGTDLRDNKCHPRLMEEVVQCCSCAQDQIPPVIPLEEFLYCRAVPTEGETAATDCRPQKHNLAPPSPRKVLPQSCSAPGTAQP</sequence>
<dbReference type="AlphaFoldDB" id="A0A418SCT6"/>
<evidence type="ECO:0000313" key="4">
    <source>
        <dbReference type="Proteomes" id="UP000283786"/>
    </source>
</evidence>
<gene>
    <name evidence="3" type="ORF">PSAL_035190</name>
</gene>
<evidence type="ECO:0000259" key="2">
    <source>
        <dbReference type="Pfam" id="PF11329"/>
    </source>
</evidence>
<reference evidence="3 4" key="1">
    <citation type="submission" date="2020-08" db="EMBL/GenBank/DDBJ databases">
        <title>Genome sequence of Rhodobacteraceae bacterium Lw-13e.</title>
        <authorList>
            <person name="Poehlein A."/>
            <person name="Wolter L."/>
            <person name="Daniel R."/>
            <person name="Brinkhoff T."/>
        </authorList>
    </citation>
    <scope>NUCLEOTIDE SEQUENCE [LARGE SCALE GENOMIC DNA]</scope>
    <source>
        <strain evidence="3 4">Lw-13e</strain>
        <plasmid evidence="3 4">p202</plasmid>
    </source>
</reference>
<protein>
    <recommendedName>
        <fullName evidence="2">DUF3131 domain-containing protein</fullName>
    </recommendedName>
</protein>